<sequence length="178" mass="20510">MHMPEGEAHPSTLPGFRVTRDSEQTVTRSRSERKKKRVEFKDVQQPIPNPPQENYPQRFITQLLDDVNHIYYTGKELTVVQYDWGFAIRVSLYHGLNTAVTAGGAITGFSQLLEYWFYVYCGVGQPIVKERLSFRPIRASKHERGGTRRKTNDQDLHLRKGRDIWVVPLLPGGGARMR</sequence>
<feature type="region of interest" description="Disordered" evidence="1">
    <location>
        <begin position="1"/>
        <end position="55"/>
    </location>
</feature>
<dbReference type="Proteomes" id="UP000541444">
    <property type="component" value="Unassembled WGS sequence"/>
</dbReference>
<evidence type="ECO:0000256" key="1">
    <source>
        <dbReference type="SAM" id="MobiDB-lite"/>
    </source>
</evidence>
<accession>A0A7J7N7Y9</accession>
<reference evidence="2 3" key="1">
    <citation type="journal article" date="2020" name="IScience">
        <title>Genome Sequencing of the Endangered Kingdonia uniflora (Circaeasteraceae, Ranunculales) Reveals Potential Mechanisms of Evolutionary Specialization.</title>
        <authorList>
            <person name="Sun Y."/>
            <person name="Deng T."/>
            <person name="Zhang A."/>
            <person name="Moore M.J."/>
            <person name="Landis J.B."/>
            <person name="Lin N."/>
            <person name="Zhang H."/>
            <person name="Zhang X."/>
            <person name="Huang J."/>
            <person name="Zhang X."/>
            <person name="Sun H."/>
            <person name="Wang H."/>
        </authorList>
    </citation>
    <scope>NUCLEOTIDE SEQUENCE [LARGE SCALE GENOMIC DNA]</scope>
    <source>
        <strain evidence="2">TB1705</strain>
        <tissue evidence="2">Leaf</tissue>
    </source>
</reference>
<proteinExistence type="predicted"/>
<evidence type="ECO:0000313" key="2">
    <source>
        <dbReference type="EMBL" id="KAF6163349.1"/>
    </source>
</evidence>
<name>A0A7J7N7Y9_9MAGN</name>
<evidence type="ECO:0000313" key="3">
    <source>
        <dbReference type="Proteomes" id="UP000541444"/>
    </source>
</evidence>
<dbReference type="AlphaFoldDB" id="A0A7J7N7Y9"/>
<organism evidence="2 3">
    <name type="scientific">Kingdonia uniflora</name>
    <dbReference type="NCBI Taxonomy" id="39325"/>
    <lineage>
        <taxon>Eukaryota</taxon>
        <taxon>Viridiplantae</taxon>
        <taxon>Streptophyta</taxon>
        <taxon>Embryophyta</taxon>
        <taxon>Tracheophyta</taxon>
        <taxon>Spermatophyta</taxon>
        <taxon>Magnoliopsida</taxon>
        <taxon>Ranunculales</taxon>
        <taxon>Circaeasteraceae</taxon>
        <taxon>Kingdonia</taxon>
    </lineage>
</organism>
<keyword evidence="3" id="KW-1185">Reference proteome</keyword>
<protein>
    <submittedName>
        <fullName evidence="2">Uncharacterized protein</fullName>
    </submittedName>
</protein>
<comment type="caution">
    <text evidence="2">The sequence shown here is derived from an EMBL/GenBank/DDBJ whole genome shotgun (WGS) entry which is preliminary data.</text>
</comment>
<gene>
    <name evidence="2" type="ORF">GIB67_025213</name>
</gene>
<dbReference type="EMBL" id="JACGCM010000999">
    <property type="protein sequence ID" value="KAF6163349.1"/>
    <property type="molecule type" value="Genomic_DNA"/>
</dbReference>